<dbReference type="Pfam" id="PF00168">
    <property type="entry name" value="C2"/>
    <property type="match status" value="1"/>
</dbReference>
<sequence>MDSQLVEINLISAQGLKAPPGHRQTKAYAVAWIDPAAKLRTSVDREGGENPSWNEKFVFRVPSSLLRDDSSSAVSVEIYSAGGWYLPDSLVGAVRLLLANLRLLVLPPDSPAFVALGIRRPSGRFHGILNVGAAVLSRVPIIVAEALTGTPAVGYRDLIGGEGSRPRQPLWRSASTKRTSPPLSPAATDRTLKEINNKEFNGDFGEVRETKGDESDCNGAGDGGLAALCGLGFTRKIHASPSDQNFQIS</sequence>
<dbReference type="GO" id="GO:0006952">
    <property type="term" value="P:defense response"/>
    <property type="evidence" value="ECO:0007669"/>
    <property type="project" value="InterPro"/>
</dbReference>
<feature type="region of interest" description="Disordered" evidence="1">
    <location>
        <begin position="158"/>
        <end position="187"/>
    </location>
</feature>
<dbReference type="InterPro" id="IPR035892">
    <property type="entry name" value="C2_domain_sf"/>
</dbReference>
<dbReference type="PANTHER" id="PTHR32246">
    <property type="entry name" value="INGRESSION PROTEIN FIC1"/>
    <property type="match status" value="1"/>
</dbReference>
<protein>
    <recommendedName>
        <fullName evidence="2">C2 domain-containing protein</fullName>
    </recommendedName>
</protein>
<accession>A0A2I0AL86</accession>
<dbReference type="AlphaFoldDB" id="A0A2I0AL86"/>
<dbReference type="OrthoDB" id="1909968at2759"/>
<dbReference type="STRING" id="1088818.A0A2I0AL86"/>
<name>A0A2I0AL86_9ASPA</name>
<dbReference type="InterPro" id="IPR000008">
    <property type="entry name" value="C2_dom"/>
</dbReference>
<reference evidence="3 4" key="1">
    <citation type="journal article" date="2017" name="Nature">
        <title>The Apostasia genome and the evolution of orchids.</title>
        <authorList>
            <person name="Zhang G.Q."/>
            <person name="Liu K.W."/>
            <person name="Li Z."/>
            <person name="Lohaus R."/>
            <person name="Hsiao Y.Y."/>
            <person name="Niu S.C."/>
            <person name="Wang J.Y."/>
            <person name="Lin Y.C."/>
            <person name="Xu Q."/>
            <person name="Chen L.J."/>
            <person name="Yoshida K."/>
            <person name="Fujiwara S."/>
            <person name="Wang Z.W."/>
            <person name="Zhang Y.Q."/>
            <person name="Mitsuda N."/>
            <person name="Wang M."/>
            <person name="Liu G.H."/>
            <person name="Pecoraro L."/>
            <person name="Huang H.X."/>
            <person name="Xiao X.J."/>
            <person name="Lin M."/>
            <person name="Wu X.Y."/>
            <person name="Wu W.L."/>
            <person name="Chen Y.Y."/>
            <person name="Chang S.B."/>
            <person name="Sakamoto S."/>
            <person name="Ohme-Takagi M."/>
            <person name="Yagi M."/>
            <person name="Zeng S.J."/>
            <person name="Shen C.Y."/>
            <person name="Yeh C.M."/>
            <person name="Luo Y.B."/>
            <person name="Tsai W.C."/>
            <person name="Van de Peer Y."/>
            <person name="Liu Z.J."/>
        </authorList>
    </citation>
    <scope>NUCLEOTIDE SEQUENCE [LARGE SCALE GENOMIC DNA]</scope>
    <source>
        <strain evidence="4">cv. Shenzhen</strain>
        <tissue evidence="3">Stem</tissue>
    </source>
</reference>
<dbReference type="PANTHER" id="PTHR32246:SF69">
    <property type="entry name" value="CALCIUM-DEPENDENT LIPID-BINDING (CALB DOMAIN) FAMILY PROTEIN"/>
    <property type="match status" value="1"/>
</dbReference>
<dbReference type="EMBL" id="KZ451974">
    <property type="protein sequence ID" value="PKA56275.1"/>
    <property type="molecule type" value="Genomic_DNA"/>
</dbReference>
<evidence type="ECO:0000256" key="1">
    <source>
        <dbReference type="SAM" id="MobiDB-lite"/>
    </source>
</evidence>
<proteinExistence type="predicted"/>
<feature type="domain" description="C2" evidence="2">
    <location>
        <begin position="1"/>
        <end position="114"/>
    </location>
</feature>
<dbReference type="SUPFAM" id="SSF49562">
    <property type="entry name" value="C2 domain (Calcium/lipid-binding domain, CaLB)"/>
    <property type="match status" value="1"/>
</dbReference>
<dbReference type="Proteomes" id="UP000236161">
    <property type="component" value="Unassembled WGS sequence"/>
</dbReference>
<organism evidence="3 4">
    <name type="scientific">Apostasia shenzhenica</name>
    <dbReference type="NCBI Taxonomy" id="1088818"/>
    <lineage>
        <taxon>Eukaryota</taxon>
        <taxon>Viridiplantae</taxon>
        <taxon>Streptophyta</taxon>
        <taxon>Embryophyta</taxon>
        <taxon>Tracheophyta</taxon>
        <taxon>Spermatophyta</taxon>
        <taxon>Magnoliopsida</taxon>
        <taxon>Liliopsida</taxon>
        <taxon>Asparagales</taxon>
        <taxon>Orchidaceae</taxon>
        <taxon>Apostasioideae</taxon>
        <taxon>Apostasia</taxon>
    </lineage>
</organism>
<evidence type="ECO:0000259" key="2">
    <source>
        <dbReference type="PROSITE" id="PS50004"/>
    </source>
</evidence>
<dbReference type="InterPro" id="IPR044750">
    <property type="entry name" value="C2_SRC2/BAP"/>
</dbReference>
<dbReference type="SMART" id="SM00239">
    <property type="entry name" value="C2"/>
    <property type="match status" value="1"/>
</dbReference>
<evidence type="ECO:0000313" key="4">
    <source>
        <dbReference type="Proteomes" id="UP000236161"/>
    </source>
</evidence>
<keyword evidence="4" id="KW-1185">Reference proteome</keyword>
<dbReference type="CDD" id="cd04051">
    <property type="entry name" value="C2_SRC2_like"/>
    <property type="match status" value="1"/>
</dbReference>
<gene>
    <name evidence="3" type="ORF">AXF42_Ash011205</name>
</gene>
<evidence type="ECO:0000313" key="3">
    <source>
        <dbReference type="EMBL" id="PKA56275.1"/>
    </source>
</evidence>
<dbReference type="Gene3D" id="2.60.40.150">
    <property type="entry name" value="C2 domain"/>
    <property type="match status" value="1"/>
</dbReference>
<dbReference type="PROSITE" id="PS50004">
    <property type="entry name" value="C2"/>
    <property type="match status" value="1"/>
</dbReference>